<dbReference type="RefSeq" id="WP_253446543.1">
    <property type="nucleotide sequence ID" value="NZ_JALJYF010000001.1"/>
</dbReference>
<dbReference type="PANTHER" id="PTHR43281:SF1">
    <property type="entry name" value="FARNESYL DIPHOSPHATE SYNTHASE"/>
    <property type="match status" value="1"/>
</dbReference>
<dbReference type="SUPFAM" id="SSF48576">
    <property type="entry name" value="Terpenoid synthases"/>
    <property type="match status" value="1"/>
</dbReference>
<organism evidence="8 9">
    <name type="scientific">Natronospira proteinivora</name>
    <dbReference type="NCBI Taxonomy" id="1807133"/>
    <lineage>
        <taxon>Bacteria</taxon>
        <taxon>Pseudomonadati</taxon>
        <taxon>Pseudomonadota</taxon>
        <taxon>Gammaproteobacteria</taxon>
        <taxon>Natronospirales</taxon>
        <taxon>Natronospiraceae</taxon>
        <taxon>Natronospira</taxon>
    </lineage>
</organism>
<dbReference type="EMBL" id="JALJYF010000001">
    <property type="protein sequence ID" value="MCP1727132.1"/>
    <property type="molecule type" value="Genomic_DNA"/>
</dbReference>
<comment type="similarity">
    <text evidence="2 7">Belongs to the FPP/GGPP synthase family.</text>
</comment>
<evidence type="ECO:0000313" key="8">
    <source>
        <dbReference type="EMBL" id="MCP1727132.1"/>
    </source>
</evidence>
<proteinExistence type="inferred from homology"/>
<name>A0ABT1GB53_9GAMM</name>
<dbReference type="InterPro" id="IPR000092">
    <property type="entry name" value="Polyprenyl_synt"/>
</dbReference>
<dbReference type="InterPro" id="IPR053378">
    <property type="entry name" value="Prenyl_diphosphate_synthase"/>
</dbReference>
<keyword evidence="3 7" id="KW-0808">Transferase</keyword>
<dbReference type="NCBIfam" id="NF045485">
    <property type="entry name" value="FPPsyn"/>
    <property type="match status" value="1"/>
</dbReference>
<dbReference type="InterPro" id="IPR008949">
    <property type="entry name" value="Isoprenoid_synthase_dom_sf"/>
</dbReference>
<evidence type="ECO:0000256" key="2">
    <source>
        <dbReference type="ARBA" id="ARBA00006706"/>
    </source>
</evidence>
<dbReference type="Pfam" id="PF00348">
    <property type="entry name" value="polyprenyl_synt"/>
    <property type="match status" value="1"/>
</dbReference>
<gene>
    <name evidence="8" type="ORF">J2T60_001097</name>
</gene>
<evidence type="ECO:0000313" key="9">
    <source>
        <dbReference type="Proteomes" id="UP001523550"/>
    </source>
</evidence>
<evidence type="ECO:0000256" key="3">
    <source>
        <dbReference type="ARBA" id="ARBA00022679"/>
    </source>
</evidence>
<reference evidence="8 9" key="1">
    <citation type="submission" date="2022-03" db="EMBL/GenBank/DDBJ databases">
        <title>Genomic Encyclopedia of Type Strains, Phase III (KMG-III): the genomes of soil and plant-associated and newly described type strains.</title>
        <authorList>
            <person name="Whitman W."/>
        </authorList>
    </citation>
    <scope>NUCLEOTIDE SEQUENCE [LARGE SCALE GENOMIC DNA]</scope>
    <source>
        <strain evidence="8 9">BSker1</strain>
    </source>
</reference>
<dbReference type="CDD" id="cd00685">
    <property type="entry name" value="Trans_IPPS_HT"/>
    <property type="match status" value="1"/>
</dbReference>
<dbReference type="InterPro" id="IPR033749">
    <property type="entry name" value="Polyprenyl_synt_CS"/>
</dbReference>
<evidence type="ECO:0000256" key="1">
    <source>
        <dbReference type="ARBA" id="ARBA00001946"/>
    </source>
</evidence>
<evidence type="ECO:0000256" key="7">
    <source>
        <dbReference type="RuleBase" id="RU004466"/>
    </source>
</evidence>
<dbReference type="SFLD" id="SFLDS00005">
    <property type="entry name" value="Isoprenoid_Synthase_Type_I"/>
    <property type="match status" value="1"/>
</dbReference>
<sequence length="304" mass="32249">MANPTDSSTAGYTVEGHLNRLQARIETQLSQCLPESPSRHQLLAAMDYGLTGGGKRLRPLLVYAAGALLDAPQSRLDTVALSVEMIHAYSLIHDDLPAMDDDDLRRGRPTCHLAFDEATAILAGDALQSEAFRQLAGITHPDPARPARMIALLAEAAGPLGMAGGQALDLALTGGPADEAALTRLHEQKTGALIAAALQLGGLAADEIPDSRLDQLGHIGRDIGLAFQIQDDVLDATTNTEVLGKRQGADAARAHPTFTSLLGTEEATRRYRQLYAEALSALAPFGQRSELLAGLIDAMMQRSH</sequence>
<keyword evidence="6" id="KW-0414">Isoprene biosynthesis</keyword>
<protein>
    <submittedName>
        <fullName evidence="8">Geranylgeranyl pyrophosphate synthase</fullName>
    </submittedName>
</protein>
<evidence type="ECO:0000256" key="6">
    <source>
        <dbReference type="ARBA" id="ARBA00023229"/>
    </source>
</evidence>
<evidence type="ECO:0000256" key="5">
    <source>
        <dbReference type="ARBA" id="ARBA00022842"/>
    </source>
</evidence>
<keyword evidence="4" id="KW-0479">Metal-binding</keyword>
<accession>A0ABT1GB53</accession>
<evidence type="ECO:0000256" key="4">
    <source>
        <dbReference type="ARBA" id="ARBA00022723"/>
    </source>
</evidence>
<comment type="caution">
    <text evidence="8">The sequence shown here is derived from an EMBL/GenBank/DDBJ whole genome shotgun (WGS) entry which is preliminary data.</text>
</comment>
<dbReference type="Gene3D" id="1.10.600.10">
    <property type="entry name" value="Farnesyl Diphosphate Synthase"/>
    <property type="match status" value="1"/>
</dbReference>
<keyword evidence="9" id="KW-1185">Reference proteome</keyword>
<dbReference type="PROSITE" id="PS00723">
    <property type="entry name" value="POLYPRENYL_SYNTHASE_1"/>
    <property type="match status" value="1"/>
</dbReference>
<dbReference type="SFLD" id="SFLDG01017">
    <property type="entry name" value="Polyprenyl_Transferase_Like"/>
    <property type="match status" value="1"/>
</dbReference>
<comment type="cofactor">
    <cofactor evidence="1">
        <name>Mg(2+)</name>
        <dbReference type="ChEBI" id="CHEBI:18420"/>
    </cofactor>
</comment>
<dbReference type="PROSITE" id="PS00444">
    <property type="entry name" value="POLYPRENYL_SYNTHASE_2"/>
    <property type="match status" value="1"/>
</dbReference>
<dbReference type="PANTHER" id="PTHR43281">
    <property type="entry name" value="FARNESYL DIPHOSPHATE SYNTHASE"/>
    <property type="match status" value="1"/>
</dbReference>
<dbReference type="Proteomes" id="UP001523550">
    <property type="component" value="Unassembled WGS sequence"/>
</dbReference>
<keyword evidence="5" id="KW-0460">Magnesium</keyword>